<accession>A0ACC3BSH3</accession>
<reference evidence="1" key="1">
    <citation type="submission" date="2019-11" db="EMBL/GenBank/DDBJ databases">
        <title>Nori genome reveals adaptations in red seaweeds to the harsh intertidal environment.</title>
        <authorList>
            <person name="Wang D."/>
            <person name="Mao Y."/>
        </authorList>
    </citation>
    <scope>NUCLEOTIDE SEQUENCE</scope>
    <source>
        <tissue evidence="1">Gametophyte</tissue>
    </source>
</reference>
<protein>
    <submittedName>
        <fullName evidence="1">Uncharacterized protein</fullName>
    </submittedName>
</protein>
<evidence type="ECO:0000313" key="1">
    <source>
        <dbReference type="EMBL" id="KAK1860812.1"/>
    </source>
</evidence>
<dbReference type="EMBL" id="CM020618">
    <property type="protein sequence ID" value="KAK1860812.1"/>
    <property type="molecule type" value="Genomic_DNA"/>
</dbReference>
<dbReference type="Proteomes" id="UP000798662">
    <property type="component" value="Chromosome 1"/>
</dbReference>
<comment type="caution">
    <text evidence="1">The sequence shown here is derived from an EMBL/GenBank/DDBJ whole genome shotgun (WGS) entry which is preliminary data.</text>
</comment>
<sequence>MPRIVGAAVAAAAVAAGTVPTATTATMITAAATVAASLPPLATSREAPALLPPAVRALNVQTIGNVTYQLVVQVNGSTCPSTFSMGAGAPVTGVPPTTARLYDGNNIRQGSGACVGDGLLAVPVETLLNEATMASLGEPGVAATLTSTAWSKVNVGWATAVGLRADSWRCNGFDPWPATVVAYFSDARRDIRTSLQEAKTVLRAGQRHLLFANAVSMYCIMSAPAPDEVIEPLTPPPMPKELRSVS</sequence>
<organism evidence="1 2">
    <name type="scientific">Pyropia yezoensis</name>
    <name type="common">Susabi-nori</name>
    <name type="synonym">Porphyra yezoensis</name>
    <dbReference type="NCBI Taxonomy" id="2788"/>
    <lineage>
        <taxon>Eukaryota</taxon>
        <taxon>Rhodophyta</taxon>
        <taxon>Bangiophyceae</taxon>
        <taxon>Bangiales</taxon>
        <taxon>Bangiaceae</taxon>
        <taxon>Pyropia</taxon>
    </lineage>
</organism>
<keyword evidence="2" id="KW-1185">Reference proteome</keyword>
<name>A0ACC3BSH3_PYRYE</name>
<gene>
    <name evidence="1" type="ORF">I4F81_003399</name>
</gene>
<evidence type="ECO:0000313" key="2">
    <source>
        <dbReference type="Proteomes" id="UP000798662"/>
    </source>
</evidence>
<proteinExistence type="predicted"/>